<dbReference type="AlphaFoldDB" id="A0A447T877"/>
<reference evidence="1 2" key="1">
    <citation type="submission" date="2018-12" db="EMBL/GenBank/DDBJ databases">
        <authorList>
            <consortium name="Pathogen Informatics"/>
        </authorList>
    </citation>
    <scope>NUCLEOTIDE SEQUENCE [LARGE SCALE GENOMIC DNA]</scope>
    <source>
        <strain evidence="1 2">NCTC9695</strain>
    </source>
</reference>
<dbReference type="EMBL" id="LR134182">
    <property type="protein sequence ID" value="VEB41055.1"/>
    <property type="molecule type" value="Genomic_DNA"/>
</dbReference>
<proteinExistence type="predicted"/>
<name>A0A447T877_CHRVL</name>
<sequence length="144" mass="17084">MAADLSSDKEYRSSIYAIYDGKTKKIIYVGLTDYERDGVRFIEHVNNDINYPWHGSKQKNPNAYQDSNTENWPYYPRKLYDCKNFTALETAASEQFYWESNGGFEGKLVNKNQPLRKDTFLKYKNDKTFRAKFAKFTENWTPRK</sequence>
<evidence type="ECO:0000313" key="2">
    <source>
        <dbReference type="Proteomes" id="UP000275777"/>
    </source>
</evidence>
<gene>
    <name evidence="1" type="ORF">NCTC9695_01469</name>
</gene>
<protein>
    <recommendedName>
        <fullName evidence="3">GIY-YIG domain-containing protein</fullName>
    </recommendedName>
</protein>
<evidence type="ECO:0008006" key="3">
    <source>
        <dbReference type="Google" id="ProtNLM"/>
    </source>
</evidence>
<accession>A0A447T877</accession>
<organism evidence="1 2">
    <name type="scientific">Chromobacterium violaceum</name>
    <dbReference type="NCBI Taxonomy" id="536"/>
    <lineage>
        <taxon>Bacteria</taxon>
        <taxon>Pseudomonadati</taxon>
        <taxon>Pseudomonadota</taxon>
        <taxon>Betaproteobacteria</taxon>
        <taxon>Neisseriales</taxon>
        <taxon>Chromobacteriaceae</taxon>
        <taxon>Chromobacterium</taxon>
    </lineage>
</organism>
<evidence type="ECO:0000313" key="1">
    <source>
        <dbReference type="EMBL" id="VEB41055.1"/>
    </source>
</evidence>
<dbReference type="Proteomes" id="UP000275777">
    <property type="component" value="Chromosome"/>
</dbReference>